<dbReference type="PROSITE" id="PS50041">
    <property type="entry name" value="C_TYPE_LECTIN_2"/>
    <property type="match status" value="1"/>
</dbReference>
<name>A0AAF3FK23_9BILA</name>
<organism evidence="4 5">
    <name type="scientific">Mesorhabditis belari</name>
    <dbReference type="NCBI Taxonomy" id="2138241"/>
    <lineage>
        <taxon>Eukaryota</taxon>
        <taxon>Metazoa</taxon>
        <taxon>Ecdysozoa</taxon>
        <taxon>Nematoda</taxon>
        <taxon>Chromadorea</taxon>
        <taxon>Rhabditida</taxon>
        <taxon>Rhabditina</taxon>
        <taxon>Rhabditomorpha</taxon>
        <taxon>Rhabditoidea</taxon>
        <taxon>Rhabditidae</taxon>
        <taxon>Mesorhabditinae</taxon>
        <taxon>Mesorhabditis</taxon>
    </lineage>
</organism>
<dbReference type="InterPro" id="IPR016186">
    <property type="entry name" value="C-type_lectin-like/link_sf"/>
</dbReference>
<dbReference type="WBParaSite" id="MBELARI_LOCUS7464">
    <property type="protein sequence ID" value="MBELARI_LOCUS7464"/>
    <property type="gene ID" value="MBELARI_LOCUS7464"/>
</dbReference>
<evidence type="ECO:0000256" key="1">
    <source>
        <dbReference type="SAM" id="MobiDB-lite"/>
    </source>
</evidence>
<reference evidence="5" key="1">
    <citation type="submission" date="2024-02" db="UniProtKB">
        <authorList>
            <consortium name="WormBaseParasite"/>
        </authorList>
    </citation>
    <scope>IDENTIFICATION</scope>
</reference>
<dbReference type="InterPro" id="IPR001304">
    <property type="entry name" value="C-type_lectin-like"/>
</dbReference>
<feature type="region of interest" description="Disordered" evidence="1">
    <location>
        <begin position="85"/>
        <end position="109"/>
    </location>
</feature>
<protein>
    <submittedName>
        <fullName evidence="5">Ribonuclease A-domain domain-containing protein</fullName>
    </submittedName>
</protein>
<dbReference type="Proteomes" id="UP000887575">
    <property type="component" value="Unassembled WGS sequence"/>
</dbReference>
<evidence type="ECO:0000313" key="5">
    <source>
        <dbReference type="WBParaSite" id="MBELARI_LOCUS7464"/>
    </source>
</evidence>
<dbReference type="Gene3D" id="3.10.100.10">
    <property type="entry name" value="Mannose-Binding Protein A, subunit A"/>
    <property type="match status" value="1"/>
</dbReference>
<evidence type="ECO:0000313" key="4">
    <source>
        <dbReference type="Proteomes" id="UP000887575"/>
    </source>
</evidence>
<keyword evidence="4" id="KW-1185">Reference proteome</keyword>
<evidence type="ECO:0000256" key="2">
    <source>
        <dbReference type="SAM" id="SignalP"/>
    </source>
</evidence>
<dbReference type="InterPro" id="IPR016187">
    <property type="entry name" value="CTDL_fold"/>
</dbReference>
<accession>A0AAF3FK23</accession>
<dbReference type="SUPFAM" id="SSF56436">
    <property type="entry name" value="C-type lectin-like"/>
    <property type="match status" value="1"/>
</dbReference>
<evidence type="ECO:0000259" key="3">
    <source>
        <dbReference type="PROSITE" id="PS50041"/>
    </source>
</evidence>
<sequence length="145" mass="16894">MKDILIFISFFVVSYQLCCPDGTVVYKKSCYHLMLDKVDWNSTSIICASKFINSTLLKFQDEEEFQHVSIWLPMQQNVWVQEDFHPPQDDLNAKPKKKKMHNGPKAPPTPKCPAFYNNAKKGIFRLYNCTKKHAFICEQPAKEQC</sequence>
<feature type="chain" id="PRO_5042077992" evidence="2">
    <location>
        <begin position="17"/>
        <end position="145"/>
    </location>
</feature>
<keyword evidence="2" id="KW-0732">Signal</keyword>
<dbReference type="AlphaFoldDB" id="A0AAF3FK23"/>
<feature type="domain" description="C-type lectin" evidence="3">
    <location>
        <begin position="26"/>
        <end position="138"/>
    </location>
</feature>
<proteinExistence type="predicted"/>
<feature type="signal peptide" evidence="2">
    <location>
        <begin position="1"/>
        <end position="16"/>
    </location>
</feature>